<comment type="caution">
    <text evidence="3">The sequence shown here is derived from an EMBL/GenBank/DDBJ whole genome shotgun (WGS) entry which is preliminary data.</text>
</comment>
<evidence type="ECO:0000313" key="4">
    <source>
        <dbReference type="Proteomes" id="UP001289135"/>
    </source>
</evidence>
<dbReference type="Proteomes" id="UP001289135">
    <property type="component" value="Unassembled WGS sequence"/>
</dbReference>
<sequence>MKEDIFTKLANYAQYNNGLIPIDHAMSISAKIYYSELGQREIAKEDIDYIDDRSDVKDLGIVEDYITASHLGPLFSLPLSRWLVEKWFYLQQKGLQKFIWLEMGPGEGQLFQQIWDHTYEIPGFHNSISHIIFLEFSNILAKKQRNIVEYCIKNKNSSYNSQYDNISTTNFIHCCNIDEVVNNLKKIKLPTIGFANEFFDALPIKQFYKSSDKIHEVMLKPDLKTKSFNLVLSKFNNNENFNYYKNIPENGIVEISPVSDYIIDNLSFCYNILPFFSLLCIDYGYWDPLFASTIQAIHFHKKLKNPFNYLGNADISSLVDFFSLKQVFFYGSMQKYNIKNNKDHLSKDISEITNNDTKNYLFLTQKEFLLKYGINEFFKQIKNKLLLFDDKFIKFNKINKNLSVDSTQQNIYNDRISILKRQKNRLIDINKMGNLFKFLCLSWDNSDNSN</sequence>
<proteinExistence type="predicted"/>
<dbReference type="PANTHER" id="PTHR12049:SF7">
    <property type="entry name" value="PROTEIN ARGININE METHYLTRANSFERASE NDUFAF7, MITOCHONDRIAL"/>
    <property type="match status" value="1"/>
</dbReference>
<protein>
    <submittedName>
        <fullName evidence="3">SAM-dependent methyltransferase</fullName>
    </submittedName>
</protein>
<keyword evidence="2" id="KW-0808">Transferase</keyword>
<dbReference type="Gene3D" id="3.40.50.12710">
    <property type="match status" value="1"/>
</dbReference>
<keyword evidence="1 3" id="KW-0489">Methyltransferase</keyword>
<dbReference type="GO" id="GO:0032259">
    <property type="term" value="P:methylation"/>
    <property type="evidence" value="ECO:0007669"/>
    <property type="project" value="UniProtKB-KW"/>
</dbReference>
<dbReference type="Pfam" id="PF02636">
    <property type="entry name" value="Methyltransf_28"/>
    <property type="match status" value="1"/>
</dbReference>
<dbReference type="InterPro" id="IPR038375">
    <property type="entry name" value="NDUFAF7_sf"/>
</dbReference>
<reference evidence="3" key="1">
    <citation type="submission" date="2023-02" db="EMBL/GenBank/DDBJ databases">
        <title>Host association and intracellularity evolved multiple times independently in the Rickettsiales.</title>
        <authorList>
            <person name="Castelli M."/>
            <person name="Nardi T."/>
            <person name="Gammuto L."/>
            <person name="Bellinzona G."/>
            <person name="Sabaneyeva E."/>
            <person name="Potekhin A."/>
            <person name="Serra V."/>
            <person name="Petroni G."/>
            <person name="Sassera D."/>
        </authorList>
    </citation>
    <scope>NUCLEOTIDE SEQUENCE</scope>
    <source>
        <strain evidence="3">USBL-36I1</strain>
    </source>
</reference>
<gene>
    <name evidence="3" type="ORF">Lyticum_00291</name>
</gene>
<evidence type="ECO:0000256" key="1">
    <source>
        <dbReference type="ARBA" id="ARBA00022603"/>
    </source>
</evidence>
<keyword evidence="4" id="KW-1185">Reference proteome</keyword>
<evidence type="ECO:0000256" key="2">
    <source>
        <dbReference type="ARBA" id="ARBA00022679"/>
    </source>
</evidence>
<evidence type="ECO:0000313" key="3">
    <source>
        <dbReference type="EMBL" id="MDZ5761124.1"/>
    </source>
</evidence>
<dbReference type="InterPro" id="IPR003788">
    <property type="entry name" value="NDUFAF7"/>
</dbReference>
<dbReference type="AlphaFoldDB" id="A0AAE4VM39"/>
<name>A0AAE4VM39_9RICK</name>
<dbReference type="PANTHER" id="PTHR12049">
    <property type="entry name" value="PROTEIN ARGININE METHYLTRANSFERASE NDUFAF7, MITOCHONDRIAL"/>
    <property type="match status" value="1"/>
</dbReference>
<dbReference type="GO" id="GO:0035243">
    <property type="term" value="F:protein-arginine omega-N symmetric methyltransferase activity"/>
    <property type="evidence" value="ECO:0007669"/>
    <property type="project" value="TreeGrafter"/>
</dbReference>
<dbReference type="SUPFAM" id="SSF53335">
    <property type="entry name" value="S-adenosyl-L-methionine-dependent methyltransferases"/>
    <property type="match status" value="1"/>
</dbReference>
<dbReference type="RefSeq" id="WP_322498549.1">
    <property type="nucleotide sequence ID" value="NZ_JARGYU010000001.1"/>
</dbReference>
<dbReference type="EMBL" id="JARGYU010000001">
    <property type="protein sequence ID" value="MDZ5761124.1"/>
    <property type="molecule type" value="Genomic_DNA"/>
</dbReference>
<accession>A0AAE4VM39</accession>
<organism evidence="3 4">
    <name type="scientific">Lyticum sinuosum</name>
    <dbReference type="NCBI Taxonomy" id="1332059"/>
    <lineage>
        <taxon>Bacteria</taxon>
        <taxon>Pseudomonadati</taxon>
        <taxon>Pseudomonadota</taxon>
        <taxon>Alphaproteobacteria</taxon>
        <taxon>Rickettsiales</taxon>
        <taxon>Lyticum</taxon>
    </lineage>
</organism>
<dbReference type="InterPro" id="IPR029063">
    <property type="entry name" value="SAM-dependent_MTases_sf"/>
</dbReference>